<evidence type="ECO:0000259" key="2">
    <source>
        <dbReference type="Pfam" id="PF00582"/>
    </source>
</evidence>
<sequence length="143" mass="15883">MMMSKLLVAYDGSDLSKKALEEAMHQHHDGAQMEVHIIKVVSPDGPYSNPGLYHSIESSLVEKSEEELQMMKEELQEKYENITVHTEALTGDPGNSISEYGKAHDIDMIVIGSRGLGNIKGWFLGSVSHRVVQQADCQVMIVK</sequence>
<dbReference type="PRINTS" id="PR01438">
    <property type="entry name" value="UNVRSLSTRESS"/>
</dbReference>
<reference evidence="3 4" key="1">
    <citation type="submission" date="2019-11" db="EMBL/GenBank/DDBJ databases">
        <title>Genome sequences of 17 halophilic strains isolated from different environments.</title>
        <authorList>
            <person name="Furrow R.E."/>
        </authorList>
    </citation>
    <scope>NUCLEOTIDE SEQUENCE [LARGE SCALE GENOMIC DNA]</scope>
    <source>
        <strain evidence="3 4">22514_16_FS</strain>
    </source>
</reference>
<dbReference type="InterPro" id="IPR014729">
    <property type="entry name" value="Rossmann-like_a/b/a_fold"/>
</dbReference>
<evidence type="ECO:0000256" key="1">
    <source>
        <dbReference type="ARBA" id="ARBA00008791"/>
    </source>
</evidence>
<dbReference type="Proteomes" id="UP000468638">
    <property type="component" value="Unassembled WGS sequence"/>
</dbReference>
<dbReference type="CDD" id="cd00293">
    <property type="entry name" value="USP-like"/>
    <property type="match status" value="1"/>
</dbReference>
<dbReference type="InterPro" id="IPR006015">
    <property type="entry name" value="Universal_stress_UspA"/>
</dbReference>
<comment type="similarity">
    <text evidence="1">Belongs to the universal stress protein A family.</text>
</comment>
<dbReference type="Pfam" id="PF00582">
    <property type="entry name" value="Usp"/>
    <property type="match status" value="1"/>
</dbReference>
<accession>A0A6I4ZPH2</accession>
<dbReference type="EMBL" id="WMEQ01000001">
    <property type="protein sequence ID" value="MYL32165.1"/>
    <property type="molecule type" value="Genomic_DNA"/>
</dbReference>
<evidence type="ECO:0000313" key="3">
    <source>
        <dbReference type="EMBL" id="MYL32165.1"/>
    </source>
</evidence>
<dbReference type="PANTHER" id="PTHR31964">
    <property type="entry name" value="ADENINE NUCLEOTIDE ALPHA HYDROLASES-LIKE SUPERFAMILY PROTEIN"/>
    <property type="match status" value="1"/>
</dbReference>
<proteinExistence type="inferred from homology"/>
<name>A0A6I4ZPH2_9BACI</name>
<dbReference type="PANTHER" id="PTHR31964:SF113">
    <property type="entry name" value="USPA DOMAIN-CONTAINING PROTEIN"/>
    <property type="match status" value="1"/>
</dbReference>
<comment type="caution">
    <text evidence="3">The sequence shown here is derived from an EMBL/GenBank/DDBJ whole genome shotgun (WGS) entry which is preliminary data.</text>
</comment>
<dbReference type="InterPro" id="IPR006016">
    <property type="entry name" value="UspA"/>
</dbReference>
<dbReference type="RefSeq" id="WP_160847480.1">
    <property type="nucleotide sequence ID" value="NZ_WMEU01000001.1"/>
</dbReference>
<evidence type="ECO:0000313" key="4">
    <source>
        <dbReference type="Proteomes" id="UP000468638"/>
    </source>
</evidence>
<gene>
    <name evidence="3" type="ORF">GLW05_00910</name>
</gene>
<feature type="domain" description="UspA" evidence="2">
    <location>
        <begin position="2"/>
        <end position="143"/>
    </location>
</feature>
<dbReference type="SUPFAM" id="SSF52402">
    <property type="entry name" value="Adenine nucleotide alpha hydrolases-like"/>
    <property type="match status" value="1"/>
</dbReference>
<dbReference type="AlphaFoldDB" id="A0A6I4ZPH2"/>
<protein>
    <submittedName>
        <fullName evidence="3">Universal stress protein</fullName>
    </submittedName>
</protein>
<organism evidence="3 4">
    <name type="scientific">Pontibacillus yanchengensis</name>
    <dbReference type="NCBI Taxonomy" id="462910"/>
    <lineage>
        <taxon>Bacteria</taxon>
        <taxon>Bacillati</taxon>
        <taxon>Bacillota</taxon>
        <taxon>Bacilli</taxon>
        <taxon>Bacillales</taxon>
        <taxon>Bacillaceae</taxon>
        <taxon>Pontibacillus</taxon>
    </lineage>
</organism>
<dbReference type="Gene3D" id="3.40.50.620">
    <property type="entry name" value="HUPs"/>
    <property type="match status" value="1"/>
</dbReference>